<dbReference type="AlphaFoldDB" id="A0A0T6DUH8"/>
<gene>
    <name evidence="1" type="ORF">AS194_04995</name>
</gene>
<organism evidence="1 2">
    <name type="scientific">Psychrobacter piscatorii</name>
    <dbReference type="NCBI Taxonomy" id="554343"/>
    <lineage>
        <taxon>Bacteria</taxon>
        <taxon>Pseudomonadati</taxon>
        <taxon>Pseudomonadota</taxon>
        <taxon>Gammaproteobacteria</taxon>
        <taxon>Moraxellales</taxon>
        <taxon>Moraxellaceae</taxon>
        <taxon>Psychrobacter</taxon>
    </lineage>
</organism>
<name>A0A0T6DUH8_9GAMM</name>
<keyword evidence="2" id="KW-1185">Reference proteome</keyword>
<dbReference type="Pfam" id="PF10045">
    <property type="entry name" value="DUF2280"/>
    <property type="match status" value="1"/>
</dbReference>
<dbReference type="Proteomes" id="UP000051202">
    <property type="component" value="Unassembled WGS sequence"/>
</dbReference>
<evidence type="ECO:0000313" key="2">
    <source>
        <dbReference type="Proteomes" id="UP000051202"/>
    </source>
</evidence>
<dbReference type="STRING" id="554343.AS194_04995"/>
<proteinExistence type="predicted"/>
<comment type="caution">
    <text evidence="1">The sequence shown here is derived from an EMBL/GenBank/DDBJ whole genome shotgun (WGS) entry which is preliminary data.</text>
</comment>
<dbReference type="RefSeq" id="WP_058023922.1">
    <property type="nucleotide sequence ID" value="NZ_LNDJ01000047.1"/>
</dbReference>
<dbReference type="InterPro" id="IPR018738">
    <property type="entry name" value="DUF2280"/>
</dbReference>
<protein>
    <recommendedName>
        <fullName evidence="3">DUF2280 domain-containing protein</fullName>
    </recommendedName>
</protein>
<sequence length="160" mass="17835">MATLNDKVKAFIVQGLATYQTPSQIVTAVKNDFGLETSRQQVESYDPTKRAGQSCAKKWKELFAATRKKYQEDFSDIAIANKAYRLNMLCRMAREAEQSKNRPLAASLLEQAAKEMGEVFTNKQKLDHQSSDKSMTPVVNNFNGDAQAASQAYQDIMGGK</sequence>
<accession>A0A0T6DUH8</accession>
<reference evidence="1 2" key="1">
    <citation type="submission" date="2015-11" db="EMBL/GenBank/DDBJ databases">
        <title>Permanent draft genome of Psychrobacter piscatorii LQ58.</title>
        <authorList>
            <person name="Zhou M."/>
            <person name="Dong B."/>
            <person name="Liu Q."/>
        </authorList>
    </citation>
    <scope>NUCLEOTIDE SEQUENCE [LARGE SCALE GENOMIC DNA]</scope>
    <source>
        <strain evidence="1 2">LQ58</strain>
    </source>
</reference>
<evidence type="ECO:0000313" key="1">
    <source>
        <dbReference type="EMBL" id="KRU23287.1"/>
    </source>
</evidence>
<dbReference type="EMBL" id="LNDJ01000047">
    <property type="protein sequence ID" value="KRU23287.1"/>
    <property type="molecule type" value="Genomic_DNA"/>
</dbReference>
<evidence type="ECO:0008006" key="3">
    <source>
        <dbReference type="Google" id="ProtNLM"/>
    </source>
</evidence>